<sequence>MQKQKSHTIFDNLLLCADKQQAQIYQEQCPEMQCRSINVIEKMDALKVLHFGVSPGLYTQCQYDAIMMKKLKTVTRILNNAVRATRKSVEDASASFYLPEHSANR</sequence>
<dbReference type="Proteomes" id="UP000285532">
    <property type="component" value="Unassembled WGS sequence"/>
</dbReference>
<comment type="caution">
    <text evidence="1">The sequence shown here is derived from an EMBL/GenBank/DDBJ whole genome shotgun (WGS) entry which is preliminary data.</text>
</comment>
<gene>
    <name evidence="1" type="ORF">FAM18172_01168</name>
</gene>
<protein>
    <submittedName>
        <fullName evidence="1">Uncharacterized protein</fullName>
    </submittedName>
</protein>
<evidence type="ECO:0000313" key="1">
    <source>
        <dbReference type="EMBL" id="RND86971.1"/>
    </source>
</evidence>
<reference evidence="1 2" key="1">
    <citation type="journal article" date="2018" name="Front. Microbiol.">
        <title>Conversion of Methionine to Cysteine in Lactobacillus paracasei Depends on the Highly Mobile cysK-ctl-cysE Gene Cluster.</title>
        <authorList>
            <person name="Wuthrich D."/>
            <person name="Irmler S."/>
            <person name="Berthoud H."/>
            <person name="Guggenbuhl B."/>
            <person name="Eugster E."/>
            <person name="Bruggmann R."/>
        </authorList>
    </citation>
    <scope>NUCLEOTIDE SEQUENCE [LARGE SCALE GENOMIC DNA]</scope>
    <source>
        <strain evidence="1 2">FAM18172</strain>
    </source>
</reference>
<organism evidence="1 2">
    <name type="scientific">Lacticaseibacillus paracasei</name>
    <name type="common">Lactobacillus paracasei</name>
    <dbReference type="NCBI Taxonomy" id="1597"/>
    <lineage>
        <taxon>Bacteria</taxon>
        <taxon>Bacillati</taxon>
        <taxon>Bacillota</taxon>
        <taxon>Bacilli</taxon>
        <taxon>Lactobacillales</taxon>
        <taxon>Lactobacillaceae</taxon>
        <taxon>Lacticaseibacillus</taxon>
    </lineage>
</organism>
<dbReference type="AlphaFoldDB" id="A0A422MC66"/>
<name>A0A422MC66_LACPA</name>
<dbReference type="EMBL" id="LKFU01000049">
    <property type="protein sequence ID" value="RND86971.1"/>
    <property type="molecule type" value="Genomic_DNA"/>
</dbReference>
<accession>A0A422MC66</accession>
<proteinExistence type="predicted"/>
<evidence type="ECO:0000313" key="2">
    <source>
        <dbReference type="Proteomes" id="UP000285532"/>
    </source>
</evidence>